<organism evidence="1 2">
    <name type="scientific">Rhizoctonia solani AG-3 Rhs1AP</name>
    <dbReference type="NCBI Taxonomy" id="1086054"/>
    <lineage>
        <taxon>Eukaryota</taxon>
        <taxon>Fungi</taxon>
        <taxon>Dikarya</taxon>
        <taxon>Basidiomycota</taxon>
        <taxon>Agaricomycotina</taxon>
        <taxon>Agaricomycetes</taxon>
        <taxon>Cantharellales</taxon>
        <taxon>Ceratobasidiaceae</taxon>
        <taxon>Rhizoctonia</taxon>
    </lineage>
</organism>
<dbReference type="AlphaFoldDB" id="A0A0A1UKY6"/>
<evidence type="ECO:0000313" key="2">
    <source>
        <dbReference type="Proteomes" id="UP000030108"/>
    </source>
</evidence>
<dbReference type="Proteomes" id="UP000030108">
    <property type="component" value="Unassembled WGS sequence"/>
</dbReference>
<proteinExistence type="predicted"/>
<gene>
    <name evidence="1" type="ORF">RSOL_284220</name>
</gene>
<dbReference type="EMBL" id="JATN01000321">
    <property type="protein sequence ID" value="EUC58913.1"/>
    <property type="molecule type" value="Genomic_DNA"/>
</dbReference>
<protein>
    <submittedName>
        <fullName evidence="1">F-box-like domain protein, putative</fullName>
    </submittedName>
</protein>
<comment type="caution">
    <text evidence="1">The sequence shown here is derived from an EMBL/GenBank/DDBJ whole genome shotgun (WGS) entry which is preliminary data.</text>
</comment>
<sequence length="294" mass="33031">MLESLRVLKLCQVWLPFRDLSLRSLTKLRLQRLAFGSRAELEVFFRALSSSSQLRDLEIISVLAAVDRLRVLLPPPSDFQISLPALDRLYLEDLYPDILNAVLASITPGGHGVTLNLTSNSYSTPFEADPLNILKLVLEGLSFQVDTLMMGCEPADVSFHGILKLMPRVTSLYMDSWTMHDSRHLLDLISPADPTSDFPKLTKLHISRTTIPLSGLDDLRNAVASHPIEELGIGVVVTEIGETEDDYDLQRPLEELDPIRSWLLDTVVPQVVWLPSDKYSKPSMPEFQSDVWVL</sequence>
<accession>A0A0A1UKY6</accession>
<reference evidence="2" key="1">
    <citation type="journal article" date="2014" name="Genome Announc.">
        <title>Draft genome sequence of the plant-pathogenic soil fungus Rhizoctonia solani anastomosis group 3 strain Rhs1AP.</title>
        <authorList>
            <person name="Cubeta M.A."/>
            <person name="Thomas E."/>
            <person name="Dean R.A."/>
            <person name="Jabaji S."/>
            <person name="Neate S.M."/>
            <person name="Tavantzis S."/>
            <person name="Toda T."/>
            <person name="Vilgalys R."/>
            <person name="Bharathan N."/>
            <person name="Fedorova-Abrams N."/>
            <person name="Pakala S.B."/>
            <person name="Pakala S.M."/>
            <person name="Zafar N."/>
            <person name="Joardar V."/>
            <person name="Losada L."/>
            <person name="Nierman W.C."/>
        </authorList>
    </citation>
    <scope>NUCLEOTIDE SEQUENCE [LARGE SCALE GENOMIC DNA]</scope>
    <source>
        <strain evidence="2">AG-3</strain>
    </source>
</reference>
<name>A0A0A1UKY6_9AGAM</name>
<evidence type="ECO:0000313" key="1">
    <source>
        <dbReference type="EMBL" id="EUC58913.1"/>
    </source>
</evidence>
<dbReference type="OrthoDB" id="2269034at2759"/>